<evidence type="ECO:0000313" key="4">
    <source>
        <dbReference type="Proteomes" id="UP000095454"/>
    </source>
</evidence>
<accession>A0A174IT79</accession>
<proteinExistence type="predicted"/>
<organism evidence="3 4">
    <name type="scientific">Collinsella aerofaciens</name>
    <dbReference type="NCBI Taxonomy" id="74426"/>
    <lineage>
        <taxon>Bacteria</taxon>
        <taxon>Bacillati</taxon>
        <taxon>Actinomycetota</taxon>
        <taxon>Coriobacteriia</taxon>
        <taxon>Coriobacteriales</taxon>
        <taxon>Coriobacteriaceae</taxon>
        <taxon>Collinsella</taxon>
    </lineage>
</organism>
<dbReference type="RefSeq" id="WP_055250669.1">
    <property type="nucleotide sequence ID" value="NZ_CABIXX010000005.1"/>
</dbReference>
<evidence type="ECO:0000256" key="1">
    <source>
        <dbReference type="SAM" id="MobiDB-lite"/>
    </source>
</evidence>
<evidence type="ECO:0000313" key="3">
    <source>
        <dbReference type="EMBL" id="CUO90554.1"/>
    </source>
</evidence>
<feature type="region of interest" description="Disordered" evidence="1">
    <location>
        <begin position="189"/>
        <end position="214"/>
    </location>
</feature>
<keyword evidence="2" id="KW-0732">Signal</keyword>
<dbReference type="EMBL" id="CZAQ01000005">
    <property type="protein sequence ID" value="CUO90554.1"/>
    <property type="molecule type" value="Genomic_DNA"/>
</dbReference>
<dbReference type="Proteomes" id="UP000095454">
    <property type="component" value="Unassembled WGS sequence"/>
</dbReference>
<name>A0A174IT79_9ACTN</name>
<gene>
    <name evidence="3" type="ORF">ERS852514_00456</name>
</gene>
<sequence>MASKNLLPVTALCSALATGMPVAALATPAVDIPLPAVNCLATNQMSTIARQRFSLAQASISASGCLRRCTNSSIVVDTERSSTADGPLTGCIICTWRAAATDADGDSCDVELRLDITLSDDSADGATVAFDSTFFENGGGVCLGCVPSSADGTQPAISFTASLKMTKAGTDATANGEIALMFYASGTESQEIRGKQRTGSLSLTRGADPGPVDINAETQDVHHVLVDPALLEMEWSGVGAVGLAPSTGDIASDSSESSGEIAPGDNGAPGGITPPSSGPSATFSEPSETATAVGGTQAGENLGCPMPADIDEGNCCMMVALDRTETVDAASIEVTAADKPVRKAAIIAFPKTVEVVFLPSGEVVAPTLLTLLGAKGTANQIDNLTVADPATTAKLHLYAVTSDGGKTEEFDGENLLNNRILHKMEDVSYQIELVGFDRARDADIIAAAIESPQRLMTLCFDYSPYVVMGD</sequence>
<reference evidence="3 4" key="1">
    <citation type="submission" date="2015-09" db="EMBL/GenBank/DDBJ databases">
        <authorList>
            <consortium name="Pathogen Informatics"/>
        </authorList>
    </citation>
    <scope>NUCLEOTIDE SEQUENCE [LARGE SCALE GENOMIC DNA]</scope>
    <source>
        <strain evidence="3 4">2789STDY5834902</strain>
    </source>
</reference>
<feature type="chain" id="PRO_5008024566" evidence="2">
    <location>
        <begin position="27"/>
        <end position="470"/>
    </location>
</feature>
<feature type="compositionally biased region" description="Low complexity" evidence="1">
    <location>
        <begin position="271"/>
        <end position="282"/>
    </location>
</feature>
<dbReference type="AlphaFoldDB" id="A0A174IT79"/>
<feature type="signal peptide" evidence="2">
    <location>
        <begin position="1"/>
        <end position="26"/>
    </location>
</feature>
<protein>
    <submittedName>
        <fullName evidence="3">Uncharacterized protein</fullName>
    </submittedName>
</protein>
<feature type="region of interest" description="Disordered" evidence="1">
    <location>
        <begin position="246"/>
        <end position="305"/>
    </location>
</feature>
<evidence type="ECO:0000256" key="2">
    <source>
        <dbReference type="SAM" id="SignalP"/>
    </source>
</evidence>